<feature type="compositionally biased region" description="Low complexity" evidence="1">
    <location>
        <begin position="128"/>
        <end position="141"/>
    </location>
</feature>
<feature type="region of interest" description="Disordered" evidence="1">
    <location>
        <begin position="187"/>
        <end position="206"/>
    </location>
</feature>
<sequence length="206" mass="20827">MNFVQMILVAMAIVSCRMVNGAPQFFPYNHHNIANDIHNHITGLTYDINNRVAAAANAAIANSLASSTYALNAQRYPTNGNTFIRPFYIPGGQGLYIISSGGNGFGSSGVAVSGGNRFSSGGSAFASVGSSGGSVRPTSSSLRPSSFRPTTNAVRQPSTSSFRPSSTPVRPVSVAVGSPNRFAVAGAGPLPGGGVSASAGAVSISG</sequence>
<accession>A0A8J2S382</accession>
<gene>
    <name evidence="3" type="ORF">DGAL_LOCUS11977</name>
</gene>
<proteinExistence type="predicted"/>
<keyword evidence="2" id="KW-0732">Signal</keyword>
<dbReference type="OrthoDB" id="10498095at2759"/>
<name>A0A8J2S382_9CRUS</name>
<dbReference type="AlphaFoldDB" id="A0A8J2S382"/>
<evidence type="ECO:0000256" key="1">
    <source>
        <dbReference type="SAM" id="MobiDB-lite"/>
    </source>
</evidence>
<organism evidence="3 4">
    <name type="scientific">Daphnia galeata</name>
    <dbReference type="NCBI Taxonomy" id="27404"/>
    <lineage>
        <taxon>Eukaryota</taxon>
        <taxon>Metazoa</taxon>
        <taxon>Ecdysozoa</taxon>
        <taxon>Arthropoda</taxon>
        <taxon>Crustacea</taxon>
        <taxon>Branchiopoda</taxon>
        <taxon>Diplostraca</taxon>
        <taxon>Cladocera</taxon>
        <taxon>Anomopoda</taxon>
        <taxon>Daphniidae</taxon>
        <taxon>Daphnia</taxon>
    </lineage>
</organism>
<evidence type="ECO:0000313" key="3">
    <source>
        <dbReference type="EMBL" id="CAH0108581.1"/>
    </source>
</evidence>
<comment type="caution">
    <text evidence="3">The sequence shown here is derived from an EMBL/GenBank/DDBJ whole genome shotgun (WGS) entry which is preliminary data.</text>
</comment>
<keyword evidence="4" id="KW-1185">Reference proteome</keyword>
<feature type="compositionally biased region" description="Low complexity" evidence="1">
    <location>
        <begin position="196"/>
        <end position="206"/>
    </location>
</feature>
<feature type="compositionally biased region" description="Low complexity" evidence="1">
    <location>
        <begin position="157"/>
        <end position="170"/>
    </location>
</feature>
<feature type="compositionally biased region" description="Polar residues" evidence="1">
    <location>
        <begin position="142"/>
        <end position="156"/>
    </location>
</feature>
<dbReference type="EMBL" id="CAKKLH010000286">
    <property type="protein sequence ID" value="CAH0108581.1"/>
    <property type="molecule type" value="Genomic_DNA"/>
</dbReference>
<evidence type="ECO:0000256" key="2">
    <source>
        <dbReference type="SAM" id="SignalP"/>
    </source>
</evidence>
<protein>
    <submittedName>
        <fullName evidence="3">Uncharacterized protein</fullName>
    </submittedName>
</protein>
<evidence type="ECO:0000313" key="4">
    <source>
        <dbReference type="Proteomes" id="UP000789390"/>
    </source>
</evidence>
<feature type="chain" id="PRO_5035202853" evidence="2">
    <location>
        <begin position="22"/>
        <end position="206"/>
    </location>
</feature>
<dbReference type="Proteomes" id="UP000789390">
    <property type="component" value="Unassembled WGS sequence"/>
</dbReference>
<feature type="signal peptide" evidence="2">
    <location>
        <begin position="1"/>
        <end position="21"/>
    </location>
</feature>
<feature type="region of interest" description="Disordered" evidence="1">
    <location>
        <begin position="128"/>
        <end position="170"/>
    </location>
</feature>
<reference evidence="3" key="1">
    <citation type="submission" date="2021-11" db="EMBL/GenBank/DDBJ databases">
        <authorList>
            <person name="Schell T."/>
        </authorList>
    </citation>
    <scope>NUCLEOTIDE SEQUENCE</scope>
    <source>
        <strain evidence="3">M5</strain>
    </source>
</reference>